<feature type="compositionally biased region" description="Acidic residues" evidence="5">
    <location>
        <begin position="102"/>
        <end position="120"/>
    </location>
</feature>
<dbReference type="InterPro" id="IPR056750">
    <property type="entry name" value="RRM_ESF1"/>
</dbReference>
<name>A0A1B6D9T8_9HEMI</name>
<organism evidence="8">
    <name type="scientific">Clastoptera arizonana</name>
    <name type="common">Arizona spittle bug</name>
    <dbReference type="NCBI Taxonomy" id="38151"/>
    <lineage>
        <taxon>Eukaryota</taxon>
        <taxon>Metazoa</taxon>
        <taxon>Ecdysozoa</taxon>
        <taxon>Arthropoda</taxon>
        <taxon>Hexapoda</taxon>
        <taxon>Insecta</taxon>
        <taxon>Pterygota</taxon>
        <taxon>Neoptera</taxon>
        <taxon>Paraneoptera</taxon>
        <taxon>Hemiptera</taxon>
        <taxon>Auchenorrhyncha</taxon>
        <taxon>Cercopoidea</taxon>
        <taxon>Clastopteridae</taxon>
        <taxon>Clastoptera</taxon>
    </lineage>
</organism>
<evidence type="ECO:0000256" key="4">
    <source>
        <dbReference type="ARBA" id="ARBA00023242"/>
    </source>
</evidence>
<dbReference type="PANTHER" id="PTHR12202:SF0">
    <property type="entry name" value="ESF1 HOMOLOG"/>
    <property type="match status" value="1"/>
</dbReference>
<feature type="compositionally biased region" description="Acidic residues" evidence="5">
    <location>
        <begin position="581"/>
        <end position="598"/>
    </location>
</feature>
<dbReference type="GO" id="GO:0006364">
    <property type="term" value="P:rRNA processing"/>
    <property type="evidence" value="ECO:0007669"/>
    <property type="project" value="InterPro"/>
</dbReference>
<evidence type="ECO:0000256" key="2">
    <source>
        <dbReference type="ARBA" id="ARBA00009087"/>
    </source>
</evidence>
<protein>
    <submittedName>
        <fullName evidence="8">Uncharacterized protein</fullName>
    </submittedName>
</protein>
<dbReference type="AlphaFoldDB" id="A0A1B6D9T8"/>
<gene>
    <name evidence="8" type="ORF">g.25298</name>
</gene>
<feature type="region of interest" description="Disordered" evidence="5">
    <location>
        <begin position="312"/>
        <end position="332"/>
    </location>
</feature>
<evidence type="ECO:0000313" key="8">
    <source>
        <dbReference type="EMBL" id="JAS22461.1"/>
    </source>
</evidence>
<feature type="compositionally biased region" description="Acidic residues" evidence="5">
    <location>
        <begin position="71"/>
        <end position="80"/>
    </location>
</feature>
<feature type="domain" description="ESF1 RRM" evidence="7">
    <location>
        <begin position="253"/>
        <end position="402"/>
    </location>
</feature>
<evidence type="ECO:0000259" key="7">
    <source>
        <dbReference type="Pfam" id="PF25121"/>
    </source>
</evidence>
<feature type="compositionally biased region" description="Basic and acidic residues" evidence="5">
    <location>
        <begin position="602"/>
        <end position="611"/>
    </location>
</feature>
<comment type="similarity">
    <text evidence="2">Belongs to the ESF1 family.</text>
</comment>
<evidence type="ECO:0000256" key="3">
    <source>
        <dbReference type="ARBA" id="ARBA00023054"/>
    </source>
</evidence>
<sequence length="773" mass="90329">MDKDNRFSHIYKDPRFKSIPKSEKKVKIDKRFQSIFSDKKFHVKYTVDKRGRPINQSSTENFRKYYHLSSDEDSEEDTNDENLQKKESTRELGQNNIRSISEEEVDNVSSDDDSKEETEDTERKELRNCLNKTHEKVWTVTDSAEKTSLNDVHTLETDTNKDKSYTKLKKSKKGIEAIDDDLIKEDDIQRLRMTDEVKKKLRDTQVDYARGMGTLMTDSSSDEETSDEESDQSEIEHAWGELDQDAEEIEEATHRLAILHMDWDRIRAADLMVLCNSFLPSGGLIKSVSIYPSEFGLQRLKEEEEKGPIELVESAKKGSLNEDEEDENNKEGSKYHMEKLRQYQLTRLKYYYAVVEFDSVETANKVYTECDGMEYESSSTKLDLRFIPDDVTFDHEPKEVVTSMPDPSKYKPRHFTNTALQQGKVELTWDETNPERKEFTKKVLTNVDNVTDEDLQAYLAYSSGEDEDEEDKEKAKVKIENNLNDVDNSSKESEEENDDDKIAKYRTLLANIEDLEEKKKEQDVELEISWGVGLKEKTQKLVEEKLKTPLTPFEAMLEKKRQKKKMKKQEKLKKEKGNSEGDSDNLYSDDDIPSDVDMNDPYFREELENMPKPKKNIKKSTKEEETEEDKQRKAELELLMLEEESEEINKSHFSLKSIQDQENDNKKKKRRKQLKKKKVKEMPIDVEDNFQVDVADERFSAIYSSHHYNIDPADPQFRKTKAMEAIISEKLNRRKREDDMSALEQPSKKSLKLNPELTTLVKSVKKKVQKNIS</sequence>
<dbReference type="Pfam" id="PF25121">
    <property type="entry name" value="RRM_ESF1"/>
    <property type="match status" value="1"/>
</dbReference>
<evidence type="ECO:0000259" key="6">
    <source>
        <dbReference type="Pfam" id="PF08159"/>
    </source>
</evidence>
<feature type="region of interest" description="Disordered" evidence="5">
    <location>
        <begin position="210"/>
        <end position="235"/>
    </location>
</feature>
<feature type="region of interest" description="Disordered" evidence="5">
    <location>
        <begin position="461"/>
        <end position="503"/>
    </location>
</feature>
<feature type="region of interest" description="Disordered" evidence="5">
    <location>
        <begin position="1"/>
        <end position="23"/>
    </location>
</feature>
<dbReference type="InterPro" id="IPR012580">
    <property type="entry name" value="NUC153"/>
</dbReference>
<keyword evidence="4" id="KW-0539">Nucleus</keyword>
<dbReference type="GO" id="GO:0003723">
    <property type="term" value="F:RNA binding"/>
    <property type="evidence" value="ECO:0007669"/>
    <property type="project" value="TreeGrafter"/>
</dbReference>
<dbReference type="EMBL" id="GEDC01014837">
    <property type="protein sequence ID" value="JAS22461.1"/>
    <property type="molecule type" value="Transcribed_RNA"/>
</dbReference>
<evidence type="ECO:0000256" key="5">
    <source>
        <dbReference type="SAM" id="MobiDB-lite"/>
    </source>
</evidence>
<feature type="compositionally biased region" description="Basic residues" evidence="5">
    <location>
        <begin position="666"/>
        <end position="679"/>
    </location>
</feature>
<reference evidence="8" key="1">
    <citation type="submission" date="2015-12" db="EMBL/GenBank/DDBJ databases">
        <title>De novo transcriptome assembly of four potential Pierce s Disease insect vectors from Arizona vineyards.</title>
        <authorList>
            <person name="Tassone E.E."/>
        </authorList>
    </citation>
    <scope>NUCLEOTIDE SEQUENCE</scope>
</reference>
<dbReference type="Pfam" id="PF08159">
    <property type="entry name" value="NUC153"/>
    <property type="match status" value="1"/>
</dbReference>
<comment type="subcellular location">
    <subcellularLocation>
        <location evidence="1">Nucleus</location>
        <location evidence="1">Nucleolus</location>
    </subcellularLocation>
</comment>
<feature type="compositionally biased region" description="Basic residues" evidence="5">
    <location>
        <begin position="560"/>
        <end position="571"/>
    </location>
</feature>
<evidence type="ECO:0000256" key="1">
    <source>
        <dbReference type="ARBA" id="ARBA00004604"/>
    </source>
</evidence>
<dbReference type="GO" id="GO:0005730">
    <property type="term" value="C:nucleolus"/>
    <property type="evidence" value="ECO:0007669"/>
    <property type="project" value="UniProtKB-SubCell"/>
</dbReference>
<feature type="domain" description="NUC153" evidence="6">
    <location>
        <begin position="696"/>
        <end position="724"/>
    </location>
</feature>
<accession>A0A1B6D9T8</accession>
<keyword evidence="3" id="KW-0175">Coiled coil</keyword>
<feature type="region of interest" description="Disordered" evidence="5">
    <location>
        <begin position="48"/>
        <end position="127"/>
    </location>
</feature>
<dbReference type="PANTHER" id="PTHR12202">
    <property type="entry name" value="ESF1 HOMOLOG"/>
    <property type="match status" value="1"/>
</dbReference>
<feature type="compositionally biased region" description="Polar residues" evidence="5">
    <location>
        <begin position="651"/>
        <end position="660"/>
    </location>
</feature>
<feature type="region of interest" description="Disordered" evidence="5">
    <location>
        <begin position="550"/>
        <end position="680"/>
    </location>
</feature>
<dbReference type="InterPro" id="IPR039754">
    <property type="entry name" value="Esf1"/>
</dbReference>
<proteinExistence type="inferred from homology"/>
<feature type="compositionally biased region" description="Acidic residues" evidence="5">
    <location>
        <begin position="220"/>
        <end position="233"/>
    </location>
</feature>
<feature type="region of interest" description="Disordered" evidence="5">
    <location>
        <begin position="730"/>
        <end position="754"/>
    </location>
</feature>